<evidence type="ECO:0000313" key="3">
    <source>
        <dbReference type="Proteomes" id="UP001596524"/>
    </source>
</evidence>
<organism evidence="2 3">
    <name type="scientific">Nocardioides astragali</name>
    <dbReference type="NCBI Taxonomy" id="1776736"/>
    <lineage>
        <taxon>Bacteria</taxon>
        <taxon>Bacillati</taxon>
        <taxon>Actinomycetota</taxon>
        <taxon>Actinomycetes</taxon>
        <taxon>Propionibacteriales</taxon>
        <taxon>Nocardioidaceae</taxon>
        <taxon>Nocardioides</taxon>
    </lineage>
</organism>
<dbReference type="RefSeq" id="WP_255889385.1">
    <property type="nucleotide sequence ID" value="NZ_JAFMZM010000002.1"/>
</dbReference>
<dbReference type="PANTHER" id="PTHR33744">
    <property type="entry name" value="CARBOHYDRATE DIACID REGULATOR"/>
    <property type="match status" value="1"/>
</dbReference>
<dbReference type="Gene3D" id="1.10.10.2840">
    <property type="entry name" value="PucR C-terminal helix-turn-helix domain"/>
    <property type="match status" value="1"/>
</dbReference>
<name>A0ABW2NB66_9ACTN</name>
<accession>A0ABW2NB66</accession>
<dbReference type="EMBL" id="JBHTCH010000030">
    <property type="protein sequence ID" value="MFC7363267.1"/>
    <property type="molecule type" value="Genomic_DNA"/>
</dbReference>
<proteinExistence type="predicted"/>
<dbReference type="PANTHER" id="PTHR33744:SF17">
    <property type="entry name" value="CONSERVED PROTEIN"/>
    <property type="match status" value="1"/>
</dbReference>
<dbReference type="InterPro" id="IPR025736">
    <property type="entry name" value="PucR_C-HTH_dom"/>
</dbReference>
<dbReference type="Pfam" id="PF13556">
    <property type="entry name" value="HTH_30"/>
    <property type="match status" value="1"/>
</dbReference>
<protein>
    <submittedName>
        <fullName evidence="2">Helix-turn-helix domain-containing protein</fullName>
    </submittedName>
</protein>
<comment type="caution">
    <text evidence="2">The sequence shown here is derived from an EMBL/GenBank/DDBJ whole genome shotgun (WGS) entry which is preliminary data.</text>
</comment>
<reference evidence="3" key="1">
    <citation type="journal article" date="2019" name="Int. J. Syst. Evol. Microbiol.">
        <title>The Global Catalogue of Microorganisms (GCM) 10K type strain sequencing project: providing services to taxonomists for standard genome sequencing and annotation.</title>
        <authorList>
            <consortium name="The Broad Institute Genomics Platform"/>
            <consortium name="The Broad Institute Genome Sequencing Center for Infectious Disease"/>
            <person name="Wu L."/>
            <person name="Ma J."/>
        </authorList>
    </citation>
    <scope>NUCLEOTIDE SEQUENCE [LARGE SCALE GENOMIC DNA]</scope>
    <source>
        <strain evidence="3">FCH27</strain>
    </source>
</reference>
<keyword evidence="3" id="KW-1185">Reference proteome</keyword>
<evidence type="ECO:0000313" key="2">
    <source>
        <dbReference type="EMBL" id="MFC7363267.1"/>
    </source>
</evidence>
<feature type="domain" description="PucR C-terminal helix-turn-helix" evidence="1">
    <location>
        <begin position="334"/>
        <end position="391"/>
    </location>
</feature>
<dbReference type="InterPro" id="IPR051448">
    <property type="entry name" value="CdaR-like_regulators"/>
</dbReference>
<dbReference type="InterPro" id="IPR042070">
    <property type="entry name" value="PucR_C-HTH_sf"/>
</dbReference>
<evidence type="ECO:0000259" key="1">
    <source>
        <dbReference type="Pfam" id="PF13556"/>
    </source>
</evidence>
<gene>
    <name evidence="2" type="ORF">ACFQO6_23550</name>
</gene>
<dbReference type="Proteomes" id="UP001596524">
    <property type="component" value="Unassembled WGS sequence"/>
</dbReference>
<sequence>MASPEIQSLVDELAEQLQRSVVIDDPGLGLLYSSAHFGDEDPVRIDSMLNRRTDSKVIGHVLAHGVLSWTRPGMISPSDELGLHSRVCVPVRWQGELVALIMVMDSDGSLTTAETRRISDVADRVAPLLVTELKPADQPGEQLVLGLVSSDPTLRRQALGELSQSGSALVAEHVTAIRLLVGSGEGEASSAHVTVALRSALALPGPTGSTLHLAAVTAPGGVVIIGGRRAMTHGAAQNHAQRMIARVDDLSSGRFRAYAGIGPAVTGIDRAHESAELAGLAVAAAEVGVVDVAAQWEDLGPYGPLMRIPPHQRGAGSLPSEVRRLLEVDRDGALLETLRVFLDVAGAASAASAALQIHRTTLYYRLSRVEELLGVDLSDGRTRLTLHLGIALLDSAPGHRQT</sequence>